<reference evidence="1 2" key="1">
    <citation type="submission" date="2017-11" db="EMBL/GenBank/DDBJ databases">
        <title>Rhodohalobacter 15182 sp. nov., isolated from a salt lake.</title>
        <authorList>
            <person name="Han S."/>
        </authorList>
    </citation>
    <scope>NUCLEOTIDE SEQUENCE [LARGE SCALE GENOMIC DNA]</scope>
    <source>
        <strain evidence="1 2">15182</strain>
    </source>
</reference>
<proteinExistence type="predicted"/>
<evidence type="ECO:0000313" key="2">
    <source>
        <dbReference type="Proteomes" id="UP000233398"/>
    </source>
</evidence>
<accession>A0A2N0VIN1</accession>
<sequence length="70" mass="8109">MKQNPGSRISQKIVADQRNRFGAINSIEAKVHRNYFHVQINESGDSLHRVIELKMIDGRTKNKVNFRSTE</sequence>
<dbReference type="EMBL" id="PISP01000001">
    <property type="protein sequence ID" value="PKD44043.1"/>
    <property type="molecule type" value="Genomic_DNA"/>
</dbReference>
<protein>
    <submittedName>
        <fullName evidence="1">Uncharacterized protein</fullName>
    </submittedName>
</protein>
<organism evidence="1 2">
    <name type="scientific">Rhodohalobacter barkolensis</name>
    <dbReference type="NCBI Taxonomy" id="2053187"/>
    <lineage>
        <taxon>Bacteria</taxon>
        <taxon>Pseudomonadati</taxon>
        <taxon>Balneolota</taxon>
        <taxon>Balneolia</taxon>
        <taxon>Balneolales</taxon>
        <taxon>Balneolaceae</taxon>
        <taxon>Rhodohalobacter</taxon>
    </lineage>
</organism>
<evidence type="ECO:0000313" key="1">
    <source>
        <dbReference type="EMBL" id="PKD44043.1"/>
    </source>
</evidence>
<name>A0A2N0VIN1_9BACT</name>
<dbReference type="AlphaFoldDB" id="A0A2N0VIN1"/>
<comment type="caution">
    <text evidence="1">The sequence shown here is derived from an EMBL/GenBank/DDBJ whole genome shotgun (WGS) entry which is preliminary data.</text>
</comment>
<dbReference type="Proteomes" id="UP000233398">
    <property type="component" value="Unassembled WGS sequence"/>
</dbReference>
<gene>
    <name evidence="1" type="ORF">CWD77_00765</name>
</gene>
<keyword evidence="2" id="KW-1185">Reference proteome</keyword>